<dbReference type="GO" id="GO:0005829">
    <property type="term" value="C:cytosol"/>
    <property type="evidence" value="ECO:0007669"/>
    <property type="project" value="TreeGrafter"/>
</dbReference>
<proteinExistence type="inferred from homology"/>
<evidence type="ECO:0000313" key="9">
    <source>
        <dbReference type="EMBL" id="MBB5056398.1"/>
    </source>
</evidence>
<sequence>MNMFSKSPVVPGASAVNVSSFQYRSTNDRGLEVSELEEQELSAEPEVRLTERSLNERLSSERAAGYAAAQAVMQRDFEQRSEVEQQRVIKAIADFEKSQKVYFSRVEAEVVQLALAIAGKILHREAQVDPMLLSAIVHLALGQLKEGSSATIRVRPEQANQWRMHITALAINLDVKVVEDIDLERGDCVLETELGTVNFSLDAQLKEVERGFFDVLAQKP</sequence>
<organism evidence="9 10">
    <name type="scientific">Granulicella aggregans</name>
    <dbReference type="NCBI Taxonomy" id="474949"/>
    <lineage>
        <taxon>Bacteria</taxon>
        <taxon>Pseudomonadati</taxon>
        <taxon>Acidobacteriota</taxon>
        <taxon>Terriglobia</taxon>
        <taxon>Terriglobales</taxon>
        <taxon>Acidobacteriaceae</taxon>
        <taxon>Granulicella</taxon>
    </lineage>
</organism>
<dbReference type="PANTHER" id="PTHR34982">
    <property type="entry name" value="YOP PROTEINS TRANSLOCATION PROTEIN L"/>
    <property type="match status" value="1"/>
</dbReference>
<name>A0A7W7ZAU9_9BACT</name>
<dbReference type="GO" id="GO:0044781">
    <property type="term" value="P:bacterial-type flagellum organization"/>
    <property type="evidence" value="ECO:0007669"/>
    <property type="project" value="UniProtKB-KW"/>
</dbReference>
<dbReference type="RefSeq" id="WP_184214044.1">
    <property type="nucleotide sequence ID" value="NZ_JACHIP010000001.1"/>
</dbReference>
<dbReference type="Proteomes" id="UP000540989">
    <property type="component" value="Unassembled WGS sequence"/>
</dbReference>
<evidence type="ECO:0000313" key="10">
    <source>
        <dbReference type="Proteomes" id="UP000540989"/>
    </source>
</evidence>
<evidence type="ECO:0000256" key="7">
    <source>
        <dbReference type="ARBA" id="ARBA00023225"/>
    </source>
</evidence>
<keyword evidence="9" id="KW-0966">Cell projection</keyword>
<dbReference type="EMBL" id="JACHIP010000001">
    <property type="protein sequence ID" value="MBB5056398.1"/>
    <property type="molecule type" value="Genomic_DNA"/>
</dbReference>
<reference evidence="9 10" key="1">
    <citation type="submission" date="2020-08" db="EMBL/GenBank/DDBJ databases">
        <title>Genomic Encyclopedia of Type Strains, Phase IV (KMG-V): Genome sequencing to study the core and pangenomes of soil and plant-associated prokaryotes.</title>
        <authorList>
            <person name="Whitman W."/>
        </authorList>
    </citation>
    <scope>NUCLEOTIDE SEQUENCE [LARGE SCALE GENOMIC DNA]</scope>
    <source>
        <strain evidence="9 10">M8UP14</strain>
    </source>
</reference>
<gene>
    <name evidence="9" type="ORF">HDF16_001067</name>
</gene>
<keyword evidence="7" id="KW-1006">Bacterial flagellum protein export</keyword>
<dbReference type="PANTHER" id="PTHR34982:SF1">
    <property type="entry name" value="FLAGELLAR ASSEMBLY PROTEIN FLIH"/>
    <property type="match status" value="1"/>
</dbReference>
<dbReference type="InterPro" id="IPR018035">
    <property type="entry name" value="Flagellar_FliH/T3SS_HrpE"/>
</dbReference>
<dbReference type="AlphaFoldDB" id="A0A7W7ZAU9"/>
<keyword evidence="9" id="KW-0282">Flagellum</keyword>
<keyword evidence="10" id="KW-1185">Reference proteome</keyword>
<keyword evidence="4" id="KW-0813">Transport</keyword>
<accession>A0A7W7ZAU9</accession>
<evidence type="ECO:0000256" key="5">
    <source>
        <dbReference type="ARBA" id="ARBA00022795"/>
    </source>
</evidence>
<comment type="similarity">
    <text evidence="2">Belongs to the FliH family.</text>
</comment>
<comment type="caution">
    <text evidence="9">The sequence shown here is derived from an EMBL/GenBank/DDBJ whole genome shotgun (WGS) entry which is preliminary data.</text>
</comment>
<evidence type="ECO:0000256" key="1">
    <source>
        <dbReference type="ARBA" id="ARBA00003041"/>
    </source>
</evidence>
<evidence type="ECO:0000256" key="6">
    <source>
        <dbReference type="ARBA" id="ARBA00022927"/>
    </source>
</evidence>
<evidence type="ECO:0000256" key="2">
    <source>
        <dbReference type="ARBA" id="ARBA00006602"/>
    </source>
</evidence>
<evidence type="ECO:0000256" key="3">
    <source>
        <dbReference type="ARBA" id="ARBA00016507"/>
    </source>
</evidence>
<keyword evidence="5" id="KW-1005">Bacterial flagellum biogenesis</keyword>
<dbReference type="InterPro" id="IPR051472">
    <property type="entry name" value="T3SS_Stator/FliH"/>
</dbReference>
<dbReference type="Pfam" id="PF02108">
    <property type="entry name" value="FliH"/>
    <property type="match status" value="1"/>
</dbReference>
<evidence type="ECO:0000256" key="4">
    <source>
        <dbReference type="ARBA" id="ARBA00022448"/>
    </source>
</evidence>
<protein>
    <recommendedName>
        <fullName evidence="3">Flagellar assembly protein FliH</fullName>
    </recommendedName>
</protein>
<comment type="function">
    <text evidence="1">Needed for flagellar regrowth and assembly.</text>
</comment>
<feature type="domain" description="Flagellar assembly protein FliH/Type III secretion system HrpE" evidence="8">
    <location>
        <begin position="84"/>
        <end position="207"/>
    </location>
</feature>
<evidence type="ECO:0000259" key="8">
    <source>
        <dbReference type="Pfam" id="PF02108"/>
    </source>
</evidence>
<keyword evidence="6" id="KW-0653">Protein transport</keyword>
<dbReference type="GO" id="GO:0015031">
    <property type="term" value="P:protein transport"/>
    <property type="evidence" value="ECO:0007669"/>
    <property type="project" value="UniProtKB-KW"/>
</dbReference>
<keyword evidence="9" id="KW-0969">Cilium</keyword>